<organism evidence="4 5">
    <name type="scientific">Aromia moschata</name>
    <dbReference type="NCBI Taxonomy" id="1265417"/>
    <lineage>
        <taxon>Eukaryota</taxon>
        <taxon>Metazoa</taxon>
        <taxon>Ecdysozoa</taxon>
        <taxon>Arthropoda</taxon>
        <taxon>Hexapoda</taxon>
        <taxon>Insecta</taxon>
        <taxon>Pterygota</taxon>
        <taxon>Neoptera</taxon>
        <taxon>Endopterygota</taxon>
        <taxon>Coleoptera</taxon>
        <taxon>Polyphaga</taxon>
        <taxon>Cucujiformia</taxon>
        <taxon>Chrysomeloidea</taxon>
        <taxon>Cerambycidae</taxon>
        <taxon>Cerambycinae</taxon>
        <taxon>Callichromatini</taxon>
        <taxon>Aromia</taxon>
    </lineage>
</organism>
<protein>
    <submittedName>
        <fullName evidence="4">Uncharacterized protein</fullName>
    </submittedName>
</protein>
<name>A0AAV8XV72_9CUCU</name>
<reference evidence="4" key="1">
    <citation type="journal article" date="2023" name="Insect Mol. Biol.">
        <title>Genome sequencing provides insights into the evolution of gene families encoding plant cell wall-degrading enzymes in longhorned beetles.</title>
        <authorList>
            <person name="Shin N.R."/>
            <person name="Okamura Y."/>
            <person name="Kirsch R."/>
            <person name="Pauchet Y."/>
        </authorList>
    </citation>
    <scope>NUCLEOTIDE SEQUENCE</scope>
    <source>
        <strain evidence="4">AMC_N1</strain>
    </source>
</reference>
<dbReference type="InterPro" id="IPR031311">
    <property type="entry name" value="CHIT_BIND_RR_consensus"/>
</dbReference>
<keyword evidence="3" id="KW-0732">Signal</keyword>
<sequence length="122" mass="13232">MQDVVTYITIILIVAVTSAAAASEIENTPIPIISQESDISIDGSYRNSYETANENETEEVQGSFQYTAPDGTPIQLSYIANENGFQPQGAHLPVPPEVPAAIQRALDYIAAHPLQEETLDNK</sequence>
<dbReference type="PANTHER" id="PTHR10380">
    <property type="entry name" value="CUTICLE PROTEIN"/>
    <property type="match status" value="1"/>
</dbReference>
<dbReference type="EMBL" id="JAPWTK010000321">
    <property type="protein sequence ID" value="KAJ8942561.1"/>
    <property type="molecule type" value="Genomic_DNA"/>
</dbReference>
<dbReference type="Proteomes" id="UP001162162">
    <property type="component" value="Unassembled WGS sequence"/>
</dbReference>
<keyword evidence="5" id="KW-1185">Reference proteome</keyword>
<dbReference type="AlphaFoldDB" id="A0AAV8XV72"/>
<dbReference type="PROSITE" id="PS00233">
    <property type="entry name" value="CHIT_BIND_RR_1"/>
    <property type="match status" value="1"/>
</dbReference>
<feature type="chain" id="PRO_5043417854" evidence="3">
    <location>
        <begin position="22"/>
        <end position="122"/>
    </location>
</feature>
<keyword evidence="1 2" id="KW-0193">Cuticle</keyword>
<dbReference type="GO" id="GO:0062129">
    <property type="term" value="C:chitin-based extracellular matrix"/>
    <property type="evidence" value="ECO:0007669"/>
    <property type="project" value="TreeGrafter"/>
</dbReference>
<dbReference type="PROSITE" id="PS51155">
    <property type="entry name" value="CHIT_BIND_RR_2"/>
    <property type="match status" value="1"/>
</dbReference>
<gene>
    <name evidence="4" type="ORF">NQ318_021963</name>
</gene>
<dbReference type="InterPro" id="IPR000618">
    <property type="entry name" value="Insect_cuticle"/>
</dbReference>
<comment type="caution">
    <text evidence="4">The sequence shown here is derived from an EMBL/GenBank/DDBJ whole genome shotgun (WGS) entry which is preliminary data.</text>
</comment>
<dbReference type="InterPro" id="IPR050468">
    <property type="entry name" value="Cuticle_Struct_Prot"/>
</dbReference>
<evidence type="ECO:0000256" key="3">
    <source>
        <dbReference type="SAM" id="SignalP"/>
    </source>
</evidence>
<proteinExistence type="predicted"/>
<evidence type="ECO:0000256" key="2">
    <source>
        <dbReference type="PROSITE-ProRule" id="PRU00497"/>
    </source>
</evidence>
<dbReference type="PANTHER" id="PTHR10380:SF241">
    <property type="entry name" value="CUTICULAR PROTEIN 47EG-RELATED"/>
    <property type="match status" value="1"/>
</dbReference>
<evidence type="ECO:0000313" key="4">
    <source>
        <dbReference type="EMBL" id="KAJ8942561.1"/>
    </source>
</evidence>
<feature type="signal peptide" evidence="3">
    <location>
        <begin position="1"/>
        <end position="21"/>
    </location>
</feature>
<dbReference type="GO" id="GO:0008010">
    <property type="term" value="F:structural constituent of chitin-based larval cuticle"/>
    <property type="evidence" value="ECO:0007669"/>
    <property type="project" value="TreeGrafter"/>
</dbReference>
<accession>A0AAV8XV72</accession>
<dbReference type="Pfam" id="PF00379">
    <property type="entry name" value="Chitin_bind_4"/>
    <property type="match status" value="1"/>
</dbReference>
<evidence type="ECO:0000256" key="1">
    <source>
        <dbReference type="ARBA" id="ARBA00022460"/>
    </source>
</evidence>
<evidence type="ECO:0000313" key="5">
    <source>
        <dbReference type="Proteomes" id="UP001162162"/>
    </source>
</evidence>